<sequence length="255" mass="27539">MGIGLDDGSGSSKTEIALRVPLMIASTCVNLLIADFSNQRLPDAIVEDGVNKPWRPMPSKRLSPTEARKGLKVVIVTALLLDWTLGNYTAAASMAVFCWLHNDLAGSMGIWQRNALNTAAIASGGCGGLMVLFGGELPTKAFHWAVITGAAVMTTIHTQDLPDMEGDRARGRMTVPLLWGDVTTRIGLAIAIPFWSAVCPLFWGASLLGWAASLGTGLILAIMILQQRGQEWDEICWKSWCGWIVLIFMLPVFGL</sequence>
<evidence type="ECO:0000256" key="4">
    <source>
        <dbReference type="ARBA" id="ARBA00023136"/>
    </source>
</evidence>
<dbReference type="InterPro" id="IPR000537">
    <property type="entry name" value="UbiA_prenyltransferase"/>
</dbReference>
<gene>
    <name evidence="6" type="ORF">ESCO_004075</name>
</gene>
<evidence type="ECO:0000313" key="6">
    <source>
        <dbReference type="EMBL" id="KOS21108.1"/>
    </source>
</evidence>
<comment type="caution">
    <text evidence="6">The sequence shown here is derived from an EMBL/GenBank/DDBJ whole genome shotgun (WGS) entry which is preliminary data.</text>
</comment>
<reference evidence="6 7" key="1">
    <citation type="submission" date="2015-07" db="EMBL/GenBank/DDBJ databases">
        <title>The genome of the fungus Escovopsis weberi, a specialized disease agent of ant agriculture.</title>
        <authorList>
            <person name="de Man T.J."/>
            <person name="Stajich J.E."/>
            <person name="Kubicek C.P."/>
            <person name="Chenthamara K."/>
            <person name="Atanasova L."/>
            <person name="Druzhinina I.S."/>
            <person name="Birnbaum S."/>
            <person name="Barribeau S.M."/>
            <person name="Teiling C."/>
            <person name="Suen G."/>
            <person name="Currie C."/>
            <person name="Gerardo N.M."/>
        </authorList>
    </citation>
    <scope>NUCLEOTIDE SEQUENCE [LARGE SCALE GENOMIC DNA]</scope>
</reference>
<feature type="transmembrane region" description="Helical" evidence="5">
    <location>
        <begin position="16"/>
        <end position="34"/>
    </location>
</feature>
<keyword evidence="3 5" id="KW-1133">Transmembrane helix</keyword>
<keyword evidence="7" id="KW-1185">Reference proteome</keyword>
<feature type="transmembrane region" description="Helical" evidence="5">
    <location>
        <begin position="115"/>
        <end position="135"/>
    </location>
</feature>
<evidence type="ECO:0000256" key="5">
    <source>
        <dbReference type="SAM" id="Phobius"/>
    </source>
</evidence>
<protein>
    <submittedName>
        <fullName evidence="6">Digeranylgeranylglyceryl phosphate synthase</fullName>
    </submittedName>
</protein>
<dbReference type="GO" id="GO:0016020">
    <property type="term" value="C:membrane"/>
    <property type="evidence" value="ECO:0007669"/>
    <property type="project" value="UniProtKB-SubCell"/>
</dbReference>
<dbReference type="PANTHER" id="PTHR42723:SF1">
    <property type="entry name" value="CHLOROPHYLL SYNTHASE, CHLOROPLASTIC"/>
    <property type="match status" value="1"/>
</dbReference>
<dbReference type="Proteomes" id="UP000053831">
    <property type="component" value="Unassembled WGS sequence"/>
</dbReference>
<proteinExistence type="predicted"/>
<feature type="transmembrane region" description="Helical" evidence="5">
    <location>
        <begin position="177"/>
        <end position="195"/>
    </location>
</feature>
<evidence type="ECO:0000256" key="3">
    <source>
        <dbReference type="ARBA" id="ARBA00022989"/>
    </source>
</evidence>
<name>A0A0M8MY35_ESCWE</name>
<evidence type="ECO:0000313" key="7">
    <source>
        <dbReference type="Proteomes" id="UP000053831"/>
    </source>
</evidence>
<dbReference type="EMBL" id="LGSR01000013">
    <property type="protein sequence ID" value="KOS21108.1"/>
    <property type="molecule type" value="Genomic_DNA"/>
</dbReference>
<evidence type="ECO:0000256" key="2">
    <source>
        <dbReference type="ARBA" id="ARBA00022692"/>
    </source>
</evidence>
<feature type="transmembrane region" description="Helical" evidence="5">
    <location>
        <begin position="237"/>
        <end position="254"/>
    </location>
</feature>
<feature type="transmembrane region" description="Helical" evidence="5">
    <location>
        <begin position="201"/>
        <end position="225"/>
    </location>
</feature>
<accession>A0A0M8MY35</accession>
<dbReference type="STRING" id="150374.A0A0M8MY35"/>
<keyword evidence="4 5" id="KW-0472">Membrane</keyword>
<dbReference type="PANTHER" id="PTHR42723">
    <property type="entry name" value="CHLOROPHYLL SYNTHASE"/>
    <property type="match status" value="1"/>
</dbReference>
<dbReference type="Pfam" id="PF01040">
    <property type="entry name" value="UbiA"/>
    <property type="match status" value="1"/>
</dbReference>
<dbReference type="CDD" id="cd13965">
    <property type="entry name" value="PT_UbiA_3"/>
    <property type="match status" value="1"/>
</dbReference>
<organism evidence="6 7">
    <name type="scientific">Escovopsis weberi</name>
    <dbReference type="NCBI Taxonomy" id="150374"/>
    <lineage>
        <taxon>Eukaryota</taxon>
        <taxon>Fungi</taxon>
        <taxon>Dikarya</taxon>
        <taxon>Ascomycota</taxon>
        <taxon>Pezizomycotina</taxon>
        <taxon>Sordariomycetes</taxon>
        <taxon>Hypocreomycetidae</taxon>
        <taxon>Hypocreales</taxon>
        <taxon>Hypocreaceae</taxon>
        <taxon>Escovopsis</taxon>
    </lineage>
</organism>
<dbReference type="GO" id="GO:0016765">
    <property type="term" value="F:transferase activity, transferring alkyl or aryl (other than methyl) groups"/>
    <property type="evidence" value="ECO:0007669"/>
    <property type="project" value="InterPro"/>
</dbReference>
<dbReference type="AlphaFoldDB" id="A0A0M8MY35"/>
<dbReference type="OrthoDB" id="434972at2759"/>
<keyword evidence="2 5" id="KW-0812">Transmembrane</keyword>
<dbReference type="InterPro" id="IPR050475">
    <property type="entry name" value="Prenyltransferase_related"/>
</dbReference>
<evidence type="ECO:0000256" key="1">
    <source>
        <dbReference type="ARBA" id="ARBA00004141"/>
    </source>
</evidence>
<comment type="subcellular location">
    <subcellularLocation>
        <location evidence="1">Membrane</location>
        <topology evidence="1">Multi-pass membrane protein</topology>
    </subcellularLocation>
</comment>